<evidence type="ECO:0000313" key="10">
    <source>
        <dbReference type="Proteomes" id="UP001634394"/>
    </source>
</evidence>
<comment type="similarity">
    <text evidence="2">Belongs to the ESF2/ABP1 family.</text>
</comment>
<keyword evidence="5" id="KW-0539">Nucleus</keyword>
<evidence type="ECO:0000313" key="9">
    <source>
        <dbReference type="EMBL" id="KAL3887902.1"/>
    </source>
</evidence>
<comment type="caution">
    <text evidence="9">The sequence shown here is derived from an EMBL/GenBank/DDBJ whole genome shotgun (WGS) entry which is preliminary data.</text>
</comment>
<dbReference type="InterPro" id="IPR039119">
    <property type="entry name" value="ABT1/Esf2"/>
</dbReference>
<sequence length="244" mass="28807">MATSMQEDAVTEVNQENTTKKKKKQIEPGIIYLSRIPPYMNVKHVRDIFGRFGEVGRIFLQPDDKAPSGKKGRLFTEGWVELEDKRVAKAIALSLNNTQIGGKKKSRWYDELWNIKYLHRFKWVHLNERLAYEKAVHQQRMRTEISQAKREATFYIENAEKRKRLKKKEQKLIKSGENPPNVRPYEFNMKQTEDEILARKEERKMKKAGKRTTEDNVLNDELPKSKKMFLTSIFSRTDTQDKSD</sequence>
<keyword evidence="10" id="KW-1185">Reference proteome</keyword>
<feature type="region of interest" description="Disordered" evidence="7">
    <location>
        <begin position="1"/>
        <end position="21"/>
    </location>
</feature>
<evidence type="ECO:0000256" key="3">
    <source>
        <dbReference type="ARBA" id="ARBA00020737"/>
    </source>
</evidence>
<evidence type="ECO:0000256" key="4">
    <source>
        <dbReference type="ARBA" id="ARBA00022884"/>
    </source>
</evidence>
<dbReference type="SUPFAM" id="SSF54928">
    <property type="entry name" value="RNA-binding domain, RBD"/>
    <property type="match status" value="1"/>
</dbReference>
<name>A0ABD3XS59_SINWO</name>
<reference evidence="9 10" key="1">
    <citation type="submission" date="2024-11" db="EMBL/GenBank/DDBJ databases">
        <title>Chromosome-level genome assembly of the freshwater bivalve Anodonta woodiana.</title>
        <authorList>
            <person name="Chen X."/>
        </authorList>
    </citation>
    <scope>NUCLEOTIDE SEQUENCE [LARGE SCALE GENOMIC DNA]</scope>
    <source>
        <strain evidence="9">MN2024</strain>
        <tissue evidence="9">Gills</tissue>
    </source>
</reference>
<feature type="domain" description="RRM" evidence="8">
    <location>
        <begin position="29"/>
        <end position="104"/>
    </location>
</feature>
<comment type="subcellular location">
    <subcellularLocation>
        <location evidence="1">Nucleus</location>
        <location evidence="1">Nucleolus</location>
    </subcellularLocation>
</comment>
<dbReference type="Gene3D" id="3.30.70.330">
    <property type="match status" value="1"/>
</dbReference>
<dbReference type="EMBL" id="JBJQND010000001">
    <property type="protein sequence ID" value="KAL3887902.1"/>
    <property type="molecule type" value="Genomic_DNA"/>
</dbReference>
<dbReference type="Proteomes" id="UP001634394">
    <property type="component" value="Unassembled WGS sequence"/>
</dbReference>
<dbReference type="InterPro" id="IPR035979">
    <property type="entry name" value="RBD_domain_sf"/>
</dbReference>
<evidence type="ECO:0000259" key="8">
    <source>
        <dbReference type="PROSITE" id="PS50102"/>
    </source>
</evidence>
<accession>A0ABD3XS59</accession>
<dbReference type="InterPro" id="IPR000504">
    <property type="entry name" value="RRM_dom"/>
</dbReference>
<keyword evidence="4 6" id="KW-0694">RNA-binding</keyword>
<dbReference type="CDD" id="cd12263">
    <property type="entry name" value="RRM_ABT1_like"/>
    <property type="match status" value="1"/>
</dbReference>
<dbReference type="PANTHER" id="PTHR12311">
    <property type="entry name" value="ACTIVATOR OF BASAL TRANSCRIPTION 1"/>
    <property type="match status" value="1"/>
</dbReference>
<dbReference type="GO" id="GO:0003723">
    <property type="term" value="F:RNA binding"/>
    <property type="evidence" value="ECO:0007669"/>
    <property type="project" value="UniProtKB-UniRule"/>
</dbReference>
<proteinExistence type="inferred from homology"/>
<dbReference type="GO" id="GO:0005730">
    <property type="term" value="C:nucleolus"/>
    <property type="evidence" value="ECO:0007669"/>
    <property type="project" value="UniProtKB-SubCell"/>
</dbReference>
<dbReference type="PANTHER" id="PTHR12311:SF7">
    <property type="entry name" value="ACTIVATOR OF BASAL TRANSCRIPTION 1"/>
    <property type="match status" value="1"/>
</dbReference>
<evidence type="ECO:0000256" key="2">
    <source>
        <dbReference type="ARBA" id="ARBA00005819"/>
    </source>
</evidence>
<evidence type="ECO:0000256" key="7">
    <source>
        <dbReference type="SAM" id="MobiDB-lite"/>
    </source>
</evidence>
<dbReference type="InterPro" id="IPR012677">
    <property type="entry name" value="Nucleotide-bd_a/b_plait_sf"/>
</dbReference>
<dbReference type="Pfam" id="PF00076">
    <property type="entry name" value="RRM_1"/>
    <property type="match status" value="1"/>
</dbReference>
<feature type="region of interest" description="Disordered" evidence="7">
    <location>
        <begin position="201"/>
        <end position="220"/>
    </location>
</feature>
<dbReference type="InterPro" id="IPR034353">
    <property type="entry name" value="ABT1/ESF2_RRM"/>
</dbReference>
<evidence type="ECO:0000256" key="1">
    <source>
        <dbReference type="ARBA" id="ARBA00004604"/>
    </source>
</evidence>
<gene>
    <name evidence="9" type="ORF">ACJMK2_000289</name>
</gene>
<evidence type="ECO:0000256" key="6">
    <source>
        <dbReference type="PROSITE-ProRule" id="PRU00176"/>
    </source>
</evidence>
<dbReference type="PROSITE" id="PS50102">
    <property type="entry name" value="RRM"/>
    <property type="match status" value="1"/>
</dbReference>
<evidence type="ECO:0000256" key="5">
    <source>
        <dbReference type="ARBA" id="ARBA00023242"/>
    </source>
</evidence>
<organism evidence="9 10">
    <name type="scientific">Sinanodonta woodiana</name>
    <name type="common">Chinese pond mussel</name>
    <name type="synonym">Anodonta woodiana</name>
    <dbReference type="NCBI Taxonomy" id="1069815"/>
    <lineage>
        <taxon>Eukaryota</taxon>
        <taxon>Metazoa</taxon>
        <taxon>Spiralia</taxon>
        <taxon>Lophotrochozoa</taxon>
        <taxon>Mollusca</taxon>
        <taxon>Bivalvia</taxon>
        <taxon>Autobranchia</taxon>
        <taxon>Heteroconchia</taxon>
        <taxon>Palaeoheterodonta</taxon>
        <taxon>Unionida</taxon>
        <taxon>Unionoidea</taxon>
        <taxon>Unionidae</taxon>
        <taxon>Unioninae</taxon>
        <taxon>Sinanodonta</taxon>
    </lineage>
</organism>
<feature type="compositionally biased region" description="Polar residues" evidence="7">
    <location>
        <begin position="1"/>
        <end position="17"/>
    </location>
</feature>
<protein>
    <recommendedName>
        <fullName evidence="3">Activator of basal transcription 1</fullName>
    </recommendedName>
</protein>
<dbReference type="AlphaFoldDB" id="A0ABD3XS59"/>